<comment type="caution">
    <text evidence="3">The sequence shown here is derived from an EMBL/GenBank/DDBJ whole genome shotgun (WGS) entry which is preliminary data.</text>
</comment>
<organism evidence="3 4">
    <name type="scientific">Roseovarius gahaiensis</name>
    <dbReference type="NCBI Taxonomy" id="2716691"/>
    <lineage>
        <taxon>Bacteria</taxon>
        <taxon>Pseudomonadati</taxon>
        <taxon>Pseudomonadota</taxon>
        <taxon>Alphaproteobacteria</taxon>
        <taxon>Rhodobacterales</taxon>
        <taxon>Roseobacteraceae</taxon>
        <taxon>Roseovarius</taxon>
    </lineage>
</organism>
<feature type="domain" description="XdhC Rossmann" evidence="2">
    <location>
        <begin position="174"/>
        <end position="315"/>
    </location>
</feature>
<feature type="domain" description="XdhC- CoxI" evidence="1">
    <location>
        <begin position="16"/>
        <end position="83"/>
    </location>
</feature>
<evidence type="ECO:0000259" key="2">
    <source>
        <dbReference type="Pfam" id="PF13478"/>
    </source>
</evidence>
<evidence type="ECO:0000313" key="3">
    <source>
        <dbReference type="EMBL" id="NHQ74809.1"/>
    </source>
</evidence>
<dbReference type="PANTHER" id="PTHR30388:SF4">
    <property type="entry name" value="MOLYBDENUM COFACTOR INSERTION CHAPERONE PAOD"/>
    <property type="match status" value="1"/>
</dbReference>
<evidence type="ECO:0000313" key="4">
    <source>
        <dbReference type="Proteomes" id="UP000639775"/>
    </source>
</evidence>
<gene>
    <name evidence="3" type="ORF">HAT86_10085</name>
</gene>
<dbReference type="Pfam" id="PF02625">
    <property type="entry name" value="XdhC_CoxI"/>
    <property type="match status" value="1"/>
</dbReference>
<proteinExistence type="predicted"/>
<dbReference type="PANTHER" id="PTHR30388">
    <property type="entry name" value="ALDEHYDE OXIDOREDUCTASE MOLYBDENUM COFACTOR ASSEMBLY PROTEIN"/>
    <property type="match status" value="1"/>
</dbReference>
<accession>A0A967EKP9</accession>
<protein>
    <submittedName>
        <fullName evidence="3">XdhC family protein</fullName>
    </submittedName>
</protein>
<dbReference type="AlphaFoldDB" id="A0A967EKP9"/>
<keyword evidence="4" id="KW-1185">Reference proteome</keyword>
<dbReference type="InterPro" id="IPR027051">
    <property type="entry name" value="XdhC_Rossmann_dom"/>
</dbReference>
<dbReference type="InterPro" id="IPR003777">
    <property type="entry name" value="XdhC_CoxI"/>
</dbReference>
<dbReference type="EMBL" id="JAAORB010000018">
    <property type="protein sequence ID" value="NHQ74809.1"/>
    <property type="molecule type" value="Genomic_DNA"/>
</dbReference>
<dbReference type="Pfam" id="PF13478">
    <property type="entry name" value="XdhC_C"/>
    <property type="match status" value="1"/>
</dbReference>
<sequence length="323" mass="34366">MTTQRFDDIPETALAWHRAGKGAALAAVVQTWGSAPRRVGSQLAISGAGEIAGSVSGGCVEGAVVAEALDAIEDGTPVMLEYGVSDGDAFAVGLACGGTIRVFVEPIGAVMPEDMLERLVQARAARQPVAYVTGMNAPRKLFYDGFSERFRMDRSGFEEDGETFVNIHNPPLRLIVVGAVHIAQALVPMARIAGYDPLLIDPRESFGSADRFPGETIAHDWPDEGVQAYGLDSRTALVLLTHDPKLDDPALEQALASEVFYIGALGSTRTHAKRVERFRDKGYSDDQIGLIHGPIGLDIGAAGPSEIAISILAEMTRVLRQGA</sequence>
<dbReference type="InterPro" id="IPR052698">
    <property type="entry name" value="MoCofactor_Util/Proc"/>
</dbReference>
<name>A0A967EKP9_9RHOB</name>
<dbReference type="Gene3D" id="3.40.50.720">
    <property type="entry name" value="NAD(P)-binding Rossmann-like Domain"/>
    <property type="match status" value="1"/>
</dbReference>
<dbReference type="Proteomes" id="UP000639775">
    <property type="component" value="Unassembled WGS sequence"/>
</dbReference>
<reference evidence="3" key="1">
    <citation type="submission" date="2020-03" db="EMBL/GenBank/DDBJ databases">
        <title>Roseovarius gahaiensis sp. nov., isolated from Gahai Saline Lake, China.</title>
        <authorList>
            <person name="Sun X."/>
        </authorList>
    </citation>
    <scope>NUCLEOTIDE SEQUENCE</scope>
    <source>
        <strain evidence="3">GH877</strain>
    </source>
</reference>
<evidence type="ECO:0000259" key="1">
    <source>
        <dbReference type="Pfam" id="PF02625"/>
    </source>
</evidence>
<dbReference type="RefSeq" id="WP_167196752.1">
    <property type="nucleotide sequence ID" value="NZ_JAAORB010000018.1"/>
</dbReference>